<dbReference type="Proteomes" id="UP001222325">
    <property type="component" value="Unassembled WGS sequence"/>
</dbReference>
<name>A0AAD6TP95_9AGAR</name>
<proteinExistence type="predicted"/>
<keyword evidence="1" id="KW-1133">Transmembrane helix</keyword>
<feature type="transmembrane region" description="Helical" evidence="1">
    <location>
        <begin position="25"/>
        <end position="44"/>
    </location>
</feature>
<keyword evidence="1" id="KW-0472">Membrane</keyword>
<dbReference type="AlphaFoldDB" id="A0AAD6TP95"/>
<accession>A0AAD6TP95</accession>
<keyword evidence="3" id="KW-1185">Reference proteome</keyword>
<evidence type="ECO:0000313" key="3">
    <source>
        <dbReference type="Proteomes" id="UP001222325"/>
    </source>
</evidence>
<reference evidence="2" key="1">
    <citation type="submission" date="2023-03" db="EMBL/GenBank/DDBJ databases">
        <title>Massive genome expansion in bonnet fungi (Mycena s.s.) driven by repeated elements and novel gene families across ecological guilds.</title>
        <authorList>
            <consortium name="Lawrence Berkeley National Laboratory"/>
            <person name="Harder C.B."/>
            <person name="Miyauchi S."/>
            <person name="Viragh M."/>
            <person name="Kuo A."/>
            <person name="Thoen E."/>
            <person name="Andreopoulos B."/>
            <person name="Lu D."/>
            <person name="Skrede I."/>
            <person name="Drula E."/>
            <person name="Henrissat B."/>
            <person name="Morin E."/>
            <person name="Kohler A."/>
            <person name="Barry K."/>
            <person name="LaButti K."/>
            <person name="Morin E."/>
            <person name="Salamov A."/>
            <person name="Lipzen A."/>
            <person name="Mereny Z."/>
            <person name="Hegedus B."/>
            <person name="Baldrian P."/>
            <person name="Stursova M."/>
            <person name="Weitz H."/>
            <person name="Taylor A."/>
            <person name="Grigoriev I.V."/>
            <person name="Nagy L.G."/>
            <person name="Martin F."/>
            <person name="Kauserud H."/>
        </authorList>
    </citation>
    <scope>NUCLEOTIDE SEQUENCE</scope>
    <source>
        <strain evidence="2">CBHHK173m</strain>
    </source>
</reference>
<evidence type="ECO:0000313" key="2">
    <source>
        <dbReference type="EMBL" id="KAJ7075463.1"/>
    </source>
</evidence>
<dbReference type="EMBL" id="JARJCN010000095">
    <property type="protein sequence ID" value="KAJ7075463.1"/>
    <property type="molecule type" value="Genomic_DNA"/>
</dbReference>
<gene>
    <name evidence="2" type="ORF">B0H15DRAFT_655517</name>
</gene>
<comment type="caution">
    <text evidence="2">The sequence shown here is derived from an EMBL/GenBank/DDBJ whole genome shotgun (WGS) entry which is preliminary data.</text>
</comment>
<keyword evidence="1" id="KW-0812">Transmembrane</keyword>
<evidence type="ECO:0000256" key="1">
    <source>
        <dbReference type="SAM" id="Phobius"/>
    </source>
</evidence>
<organism evidence="2 3">
    <name type="scientific">Mycena belliarum</name>
    <dbReference type="NCBI Taxonomy" id="1033014"/>
    <lineage>
        <taxon>Eukaryota</taxon>
        <taxon>Fungi</taxon>
        <taxon>Dikarya</taxon>
        <taxon>Basidiomycota</taxon>
        <taxon>Agaricomycotina</taxon>
        <taxon>Agaricomycetes</taxon>
        <taxon>Agaricomycetidae</taxon>
        <taxon>Agaricales</taxon>
        <taxon>Marasmiineae</taxon>
        <taxon>Mycenaceae</taxon>
        <taxon>Mycena</taxon>
    </lineage>
</organism>
<sequence length="116" mass="13099">MPSPPCLYTTSFLVFQAPTVVALEYHSRFLTLVLFSFISVYSVWKTQLSARALDRALGRTFAQGPYRPPTRTTVVVHPAIRDLAKSSGRIWLATMPPMKAIECITSVQHTIMEWLD</sequence>
<protein>
    <submittedName>
        <fullName evidence="2">Uncharacterized protein</fullName>
    </submittedName>
</protein>